<dbReference type="RefSeq" id="WP_042220398.1">
    <property type="nucleotide sequence ID" value="NZ_BAAABQ010000030.1"/>
</dbReference>
<feature type="signal peptide" evidence="3">
    <location>
        <begin position="1"/>
        <end position="23"/>
    </location>
</feature>
<sequence>MFKTVVGKAVLAAAISTSLVALAPTASAAPAPLHGMGAKTGHSHSHRTAPAAAPARAAALAAASAPASWTLADYALTPGDQGQVNSCVSWAIAHSAMGLLENEQGITGGPNAPMYSYAQLVRGQNVGTWPEDTLDIAYNQGIDSESDYWQGDYDYTTQPTRAQRANAWNWHISGYSNLRTGSGLRTDVQNAISQGNPVIFSFDVYPSFDKLKGQAARDYSYRPGASEKSVGSHEVTIIGYNSQGVRVENSWGTGWGDGGFVNLSWSYLTSAVLDAHSVGALVTS</sequence>
<keyword evidence="5" id="KW-0645">Protease</keyword>
<evidence type="ECO:0000256" key="1">
    <source>
        <dbReference type="ARBA" id="ARBA00008455"/>
    </source>
</evidence>
<dbReference type="SMART" id="SM00645">
    <property type="entry name" value="Pept_C1"/>
    <property type="match status" value="1"/>
</dbReference>
<accession>A0ABR6BN51</accession>
<evidence type="ECO:0000256" key="3">
    <source>
        <dbReference type="SAM" id="SignalP"/>
    </source>
</evidence>
<name>A0ABR6BN51_9PSEU</name>
<dbReference type="PANTHER" id="PTHR12411">
    <property type="entry name" value="CYSTEINE PROTEASE FAMILY C1-RELATED"/>
    <property type="match status" value="1"/>
</dbReference>
<keyword evidence="5" id="KW-0378">Hydrolase</keyword>
<dbReference type="InterPro" id="IPR013128">
    <property type="entry name" value="Peptidase_C1A"/>
</dbReference>
<gene>
    <name evidence="5" type="ORF">BC739_005357</name>
</gene>
<dbReference type="Gene3D" id="3.90.70.10">
    <property type="entry name" value="Cysteine proteinases"/>
    <property type="match status" value="1"/>
</dbReference>
<dbReference type="InterPro" id="IPR038765">
    <property type="entry name" value="Papain-like_cys_pep_sf"/>
</dbReference>
<evidence type="ECO:0000256" key="2">
    <source>
        <dbReference type="SAM" id="MobiDB-lite"/>
    </source>
</evidence>
<organism evidence="5 6">
    <name type="scientific">Kutzneria viridogrisea</name>
    <dbReference type="NCBI Taxonomy" id="47990"/>
    <lineage>
        <taxon>Bacteria</taxon>
        <taxon>Bacillati</taxon>
        <taxon>Actinomycetota</taxon>
        <taxon>Actinomycetes</taxon>
        <taxon>Pseudonocardiales</taxon>
        <taxon>Pseudonocardiaceae</taxon>
        <taxon>Kutzneria</taxon>
    </lineage>
</organism>
<keyword evidence="6" id="KW-1185">Reference proteome</keyword>
<evidence type="ECO:0000313" key="5">
    <source>
        <dbReference type="EMBL" id="MBA8928140.1"/>
    </source>
</evidence>
<dbReference type="Proteomes" id="UP000517916">
    <property type="component" value="Unassembled WGS sequence"/>
</dbReference>
<evidence type="ECO:0000259" key="4">
    <source>
        <dbReference type="SMART" id="SM00645"/>
    </source>
</evidence>
<dbReference type="SUPFAM" id="SSF54001">
    <property type="entry name" value="Cysteine proteinases"/>
    <property type="match status" value="1"/>
</dbReference>
<dbReference type="InterPro" id="IPR000668">
    <property type="entry name" value="Peptidase_C1A_C"/>
</dbReference>
<dbReference type="CDD" id="cd02619">
    <property type="entry name" value="Peptidase_C1"/>
    <property type="match status" value="1"/>
</dbReference>
<feature type="domain" description="Peptidase C1A papain C-terminal" evidence="4">
    <location>
        <begin position="65"/>
        <end position="273"/>
    </location>
</feature>
<dbReference type="Pfam" id="PF00112">
    <property type="entry name" value="Peptidase_C1"/>
    <property type="match status" value="1"/>
</dbReference>
<reference evidence="5 6" key="1">
    <citation type="submission" date="2020-08" db="EMBL/GenBank/DDBJ databases">
        <title>Genomic Encyclopedia of Archaeal and Bacterial Type Strains, Phase II (KMG-II): from individual species to whole genera.</title>
        <authorList>
            <person name="Goeker M."/>
        </authorList>
    </citation>
    <scope>NUCLEOTIDE SEQUENCE [LARGE SCALE GENOMIC DNA]</scope>
    <source>
        <strain evidence="5 6">DSM 43850</strain>
    </source>
</reference>
<feature type="chain" id="PRO_5046225173" evidence="3">
    <location>
        <begin position="24"/>
        <end position="284"/>
    </location>
</feature>
<feature type="region of interest" description="Disordered" evidence="2">
    <location>
        <begin position="33"/>
        <end position="52"/>
    </location>
</feature>
<keyword evidence="3" id="KW-0732">Signal</keyword>
<dbReference type="EMBL" id="JACJID010000004">
    <property type="protein sequence ID" value="MBA8928140.1"/>
    <property type="molecule type" value="Genomic_DNA"/>
</dbReference>
<comment type="similarity">
    <text evidence="1">Belongs to the peptidase C1 family.</text>
</comment>
<proteinExistence type="inferred from homology"/>
<protein>
    <submittedName>
        <fullName evidence="5">C1A family cysteine protease</fullName>
    </submittedName>
</protein>
<dbReference type="GO" id="GO:0008233">
    <property type="term" value="F:peptidase activity"/>
    <property type="evidence" value="ECO:0007669"/>
    <property type="project" value="UniProtKB-KW"/>
</dbReference>
<dbReference type="GO" id="GO:0006508">
    <property type="term" value="P:proteolysis"/>
    <property type="evidence" value="ECO:0007669"/>
    <property type="project" value="UniProtKB-KW"/>
</dbReference>
<comment type="caution">
    <text evidence="5">The sequence shown here is derived from an EMBL/GenBank/DDBJ whole genome shotgun (WGS) entry which is preliminary data.</text>
</comment>
<evidence type="ECO:0000313" key="6">
    <source>
        <dbReference type="Proteomes" id="UP000517916"/>
    </source>
</evidence>